<proteinExistence type="inferred from homology"/>
<name>A0A4V6PWG6_9BURK</name>
<evidence type="ECO:0000256" key="1">
    <source>
        <dbReference type="ARBA" id="ARBA00004370"/>
    </source>
</evidence>
<sequence>MSWLLTFMRAFTIRLRMIGAIAVVLVLLSIVGGAGLWGMFRMQAFNHEFVQHSFAESVAMGQLQVQLGELRRYERDMIINYERPEAVRAAKDQWDAAWRQVQARLDEMLRGEPDDDDALVRQIRELLTVYGQAMEPVARQLEASAYDSATTANRLLRNAHEAFDKVDALMAELDRLLAEEVRASYEQAERTSRIILMLFGVAVGLAAFIVVPTTLANMHSITRPLEQAQGLAVSIARGDLTTQPDLRGADELTELMRCLADMQSSLSRTVGEVRAAADNIRVASTEIASGNQDLSARTEQAASNLQQAASSMDQIAATAQQSADAARSASSMAQENATVAQQGGELVGQVVRTMEDIHQSSQKIHDIISVIDGIAFQTNILALNAAVEAARAGEAGRGFAVVAGEVRSLAQRSAEAAREIKSLISASVEKVNVGTQIVSQAGHTIRDIVDNAQKVSSFIGDITAASAEQSQGLAEINGAVAQLDQMTQQNAALVEQSAAAADSLRDQAQRLAELVAVFKLMNGSGGHPPLTPAATRGHGTAGVYKGPERRLGAR</sequence>
<dbReference type="GO" id="GO:0006935">
    <property type="term" value="P:chemotaxis"/>
    <property type="evidence" value="ECO:0007669"/>
    <property type="project" value="InterPro"/>
</dbReference>
<feature type="domain" description="HAMP" evidence="9">
    <location>
        <begin position="219"/>
        <end position="271"/>
    </location>
</feature>
<feature type="region of interest" description="Disordered" evidence="6">
    <location>
        <begin position="529"/>
        <end position="554"/>
    </location>
</feature>
<dbReference type="InterPro" id="IPR004089">
    <property type="entry name" value="MCPsignal_dom"/>
</dbReference>
<dbReference type="FunFam" id="1.10.287.950:FF:000001">
    <property type="entry name" value="Methyl-accepting chemotaxis sensory transducer"/>
    <property type="match status" value="1"/>
</dbReference>
<protein>
    <submittedName>
        <fullName evidence="10">Methyl-accepting chemotaxis protein</fullName>
    </submittedName>
</protein>
<dbReference type="PANTHER" id="PTHR43531:SF14">
    <property type="entry name" value="METHYL-ACCEPTING CHEMOTAXIS PROTEIN I-RELATED"/>
    <property type="match status" value="1"/>
</dbReference>
<dbReference type="CDD" id="cd06225">
    <property type="entry name" value="HAMP"/>
    <property type="match status" value="1"/>
</dbReference>
<evidence type="ECO:0000313" key="11">
    <source>
        <dbReference type="Proteomes" id="UP000295510"/>
    </source>
</evidence>
<dbReference type="CDD" id="cd11386">
    <property type="entry name" value="MCP_signal"/>
    <property type="match status" value="1"/>
</dbReference>
<dbReference type="AlphaFoldDB" id="A0A4V6PWG6"/>
<dbReference type="Proteomes" id="UP000295510">
    <property type="component" value="Unassembled WGS sequence"/>
</dbReference>
<dbReference type="GO" id="GO:0004888">
    <property type="term" value="F:transmembrane signaling receptor activity"/>
    <property type="evidence" value="ECO:0007669"/>
    <property type="project" value="InterPro"/>
</dbReference>
<dbReference type="SMART" id="SM00283">
    <property type="entry name" value="MA"/>
    <property type="match status" value="1"/>
</dbReference>
<evidence type="ECO:0000256" key="5">
    <source>
        <dbReference type="SAM" id="Coils"/>
    </source>
</evidence>
<dbReference type="Pfam" id="PF00672">
    <property type="entry name" value="HAMP"/>
    <property type="match status" value="1"/>
</dbReference>
<dbReference type="SUPFAM" id="SSF58104">
    <property type="entry name" value="Methyl-accepting chemotaxis protein (MCP) signaling domain"/>
    <property type="match status" value="1"/>
</dbReference>
<keyword evidence="5" id="KW-0175">Coiled coil</keyword>
<comment type="subcellular location">
    <subcellularLocation>
        <location evidence="1">Membrane</location>
    </subcellularLocation>
</comment>
<feature type="transmembrane region" description="Helical" evidence="7">
    <location>
        <begin position="194"/>
        <end position="215"/>
    </location>
</feature>
<dbReference type="Pfam" id="PF12729">
    <property type="entry name" value="4HB_MCP_1"/>
    <property type="match status" value="1"/>
</dbReference>
<dbReference type="RefSeq" id="WP_211338663.1">
    <property type="nucleotide sequence ID" value="NZ_SNYL01000020.1"/>
</dbReference>
<evidence type="ECO:0000256" key="4">
    <source>
        <dbReference type="PROSITE-ProRule" id="PRU00284"/>
    </source>
</evidence>
<dbReference type="InterPro" id="IPR024478">
    <property type="entry name" value="HlyB_4HB_MCP"/>
</dbReference>
<dbReference type="GO" id="GO:0007165">
    <property type="term" value="P:signal transduction"/>
    <property type="evidence" value="ECO:0007669"/>
    <property type="project" value="UniProtKB-KW"/>
</dbReference>
<dbReference type="Pfam" id="PF00015">
    <property type="entry name" value="MCPsignal"/>
    <property type="match status" value="1"/>
</dbReference>
<evidence type="ECO:0000256" key="6">
    <source>
        <dbReference type="SAM" id="MobiDB-lite"/>
    </source>
</evidence>
<dbReference type="EMBL" id="SNYL01000020">
    <property type="protein sequence ID" value="TDQ38827.1"/>
    <property type="molecule type" value="Genomic_DNA"/>
</dbReference>
<dbReference type="PRINTS" id="PR00260">
    <property type="entry name" value="CHEMTRNSDUCR"/>
</dbReference>
<dbReference type="GO" id="GO:0005886">
    <property type="term" value="C:plasma membrane"/>
    <property type="evidence" value="ECO:0007669"/>
    <property type="project" value="TreeGrafter"/>
</dbReference>
<feature type="coiled-coil region" evidence="5">
    <location>
        <begin position="476"/>
        <end position="514"/>
    </location>
</feature>
<organism evidence="10 11">
    <name type="scientific">Tepidicella xavieri</name>
    <dbReference type="NCBI Taxonomy" id="360241"/>
    <lineage>
        <taxon>Bacteria</taxon>
        <taxon>Pseudomonadati</taxon>
        <taxon>Pseudomonadota</taxon>
        <taxon>Betaproteobacteria</taxon>
        <taxon>Burkholderiales</taxon>
        <taxon>Tepidicella</taxon>
    </lineage>
</organism>
<evidence type="ECO:0000256" key="3">
    <source>
        <dbReference type="ARBA" id="ARBA00029447"/>
    </source>
</evidence>
<dbReference type="PROSITE" id="PS50111">
    <property type="entry name" value="CHEMOTAXIS_TRANSDUC_2"/>
    <property type="match status" value="1"/>
</dbReference>
<gene>
    <name evidence="10" type="ORF">DFR43_12033</name>
</gene>
<dbReference type="Gene3D" id="1.10.287.950">
    <property type="entry name" value="Methyl-accepting chemotaxis protein"/>
    <property type="match status" value="1"/>
</dbReference>
<dbReference type="InterPro" id="IPR003660">
    <property type="entry name" value="HAMP_dom"/>
</dbReference>
<dbReference type="SMART" id="SM00304">
    <property type="entry name" value="HAMP"/>
    <property type="match status" value="1"/>
</dbReference>
<evidence type="ECO:0000259" key="9">
    <source>
        <dbReference type="PROSITE" id="PS50885"/>
    </source>
</evidence>
<evidence type="ECO:0000256" key="2">
    <source>
        <dbReference type="ARBA" id="ARBA00022481"/>
    </source>
</evidence>
<dbReference type="PROSITE" id="PS50885">
    <property type="entry name" value="HAMP"/>
    <property type="match status" value="1"/>
</dbReference>
<keyword evidence="7" id="KW-1133">Transmembrane helix</keyword>
<accession>A0A4V6PWG6</accession>
<keyword evidence="7" id="KW-0812">Transmembrane</keyword>
<keyword evidence="7" id="KW-0472">Membrane</keyword>
<reference evidence="10 11" key="1">
    <citation type="submission" date="2019-03" db="EMBL/GenBank/DDBJ databases">
        <title>Genomic Encyclopedia of Type Strains, Phase IV (KMG-IV): sequencing the most valuable type-strain genomes for metagenomic binning, comparative biology and taxonomic classification.</title>
        <authorList>
            <person name="Goeker M."/>
        </authorList>
    </citation>
    <scope>NUCLEOTIDE SEQUENCE [LARGE SCALE GENOMIC DNA]</scope>
    <source>
        <strain evidence="10 11">DSM 19605</strain>
    </source>
</reference>
<comment type="similarity">
    <text evidence="3">Belongs to the methyl-accepting chemotaxis (MCP) protein family.</text>
</comment>
<dbReference type="PANTHER" id="PTHR43531">
    <property type="entry name" value="PROTEIN ICFG"/>
    <property type="match status" value="1"/>
</dbReference>
<dbReference type="InterPro" id="IPR004090">
    <property type="entry name" value="Chemotax_Me-accpt_rcpt"/>
</dbReference>
<keyword evidence="4" id="KW-0807">Transducer</keyword>
<keyword evidence="11" id="KW-1185">Reference proteome</keyword>
<feature type="domain" description="Methyl-accepting transducer" evidence="8">
    <location>
        <begin position="276"/>
        <end position="505"/>
    </location>
</feature>
<comment type="caution">
    <text evidence="10">The sequence shown here is derived from an EMBL/GenBank/DDBJ whole genome shotgun (WGS) entry which is preliminary data.</text>
</comment>
<evidence type="ECO:0000259" key="8">
    <source>
        <dbReference type="PROSITE" id="PS50111"/>
    </source>
</evidence>
<keyword evidence="2" id="KW-0488">Methylation</keyword>
<dbReference type="InterPro" id="IPR051310">
    <property type="entry name" value="MCP_chemotaxis"/>
</dbReference>
<evidence type="ECO:0000313" key="10">
    <source>
        <dbReference type="EMBL" id="TDQ38827.1"/>
    </source>
</evidence>
<evidence type="ECO:0000256" key="7">
    <source>
        <dbReference type="SAM" id="Phobius"/>
    </source>
</evidence>